<dbReference type="Pfam" id="PF00488">
    <property type="entry name" value="MutS_V"/>
    <property type="match status" value="1"/>
</dbReference>
<dbReference type="Pfam" id="PF05192">
    <property type="entry name" value="MutS_III"/>
    <property type="match status" value="1"/>
</dbReference>
<evidence type="ECO:0000256" key="5">
    <source>
        <dbReference type="ARBA" id="ARBA00023125"/>
    </source>
</evidence>
<dbReference type="PROSITE" id="PS00486">
    <property type="entry name" value="DNA_MISMATCH_REPAIR_2"/>
    <property type="match status" value="1"/>
</dbReference>
<sequence length="1031" mass="119076">MSIHKDYFLYQEKYTDKYGDKTIVLMQIGGFFEFYQTEDRGYNLKELSNVLNIAMTRKNKKNDKIDISNPYMMGVPLASLQKYLKILINHGYTVIVIEQTTPAPNPRREITGIYSPGTYIEETFTQDSNNIVSLFIEDEIQKNSTTLMCIGMSVVDLSTGNNSIHEAISSYGDTKYALDEASRFINSFDPNEILIYRKKLNKQAGISVKKLGRNISSSSKKENSVSCGINIMNKDQILLYLEIESKPYKYYTGPSLDKQYYKISYQNELIQKIYKNIGILSPLEHIGLERKPYATISFVALMDYAFQHNETIINNLYIPKHFENDKQLVLGNNAIYQLNVVENKTLETYNKQFRCLFDVINNTSTSMGRRYLKSTLMAPLIGQYEIQQRYDDVEEFIKNKLYIKLEPHLAKIMDIERLHRKLSLIRIHPFEFVYLLNSYDNIFNIIKLFQKDEYLTDMLPSDKTVSKINKFIAECNKTLNTDEMKKAKLNDISSSFFNIGVNVKIDKIQNKITNNIAFMENVCEALSKYINTNKTDKRLIHIKSNDRIGHYLHLTKIRAESLKKNIKNLKRIKIIDDIYVKVSEIKFKPLSKGNTKIFIEKLSDISDDIIIQKTQLMTKVKSAYILLLKNYYETYGKYFLRINDFIAYIDFIKSNAKTASIYNYCKPTIKETSFFDPRRREVNFSSRTIKLNQQDKQLTNGFINCKQLRHPIVERIIGNEEYVPYDINIGKNKKSELSGILLFGLNGSGKSIFMKSIGLSIIMAQCGMYVPATKYEYSPYKSLLCRITGNDNLFKGLSSFTLEMTELNSIIERNGPKTLIIGDEVCRGTEYISGNAIVAATITTLAKSKSTFIFATHMHNIANMSRIKKLSNVKSYHLTVEYNKKNNELIFDRILKPGSGPSVYGVTVAKHIIRNKEFMKLTQEIKNEMLDMPNNIINKKTSNYNSKVYMDKCNLCNKKSRQNGALHTHHINFQKDCFNGFVKSKPYIKKNQMSNLVVLCEQCHNKVHDDKIIISGYKKTSNGIKLMYSII</sequence>
<evidence type="ECO:0000256" key="3">
    <source>
        <dbReference type="ARBA" id="ARBA00022763"/>
    </source>
</evidence>
<dbReference type="Pfam" id="PF01624">
    <property type="entry name" value="MutS_I"/>
    <property type="match status" value="1"/>
</dbReference>
<dbReference type="SUPFAM" id="SSF48334">
    <property type="entry name" value="DNA repair protein MutS, domain III"/>
    <property type="match status" value="1"/>
</dbReference>
<evidence type="ECO:0000256" key="4">
    <source>
        <dbReference type="ARBA" id="ARBA00022840"/>
    </source>
</evidence>
<dbReference type="Gene3D" id="3.40.50.300">
    <property type="entry name" value="P-loop containing nucleotide triphosphate hydrolases"/>
    <property type="match status" value="1"/>
</dbReference>
<dbReference type="GO" id="GO:0006298">
    <property type="term" value="P:mismatch repair"/>
    <property type="evidence" value="ECO:0007669"/>
    <property type="project" value="InterPro"/>
</dbReference>
<keyword evidence="6" id="KW-0234">DNA repair</keyword>
<name>A0A481Z1G9_9VIRU</name>
<dbReference type="InterPro" id="IPR000432">
    <property type="entry name" value="DNA_mismatch_repair_MutS_C"/>
</dbReference>
<dbReference type="PANTHER" id="PTHR11361">
    <property type="entry name" value="DNA MISMATCH REPAIR PROTEIN MUTS FAMILY MEMBER"/>
    <property type="match status" value="1"/>
</dbReference>
<keyword evidence="4" id="KW-0067">ATP-binding</keyword>
<dbReference type="GO" id="GO:0030983">
    <property type="term" value="F:mismatched DNA binding"/>
    <property type="evidence" value="ECO:0007669"/>
    <property type="project" value="InterPro"/>
</dbReference>
<feature type="domain" description="DNA mismatch repair proteins mutS family" evidence="7">
    <location>
        <begin position="818"/>
        <end position="834"/>
    </location>
</feature>
<dbReference type="EMBL" id="MK500407">
    <property type="protein sequence ID" value="QBK89070.1"/>
    <property type="molecule type" value="Genomic_DNA"/>
</dbReference>
<dbReference type="InterPro" id="IPR007695">
    <property type="entry name" value="DNA_mismatch_repair_MutS-lik_N"/>
</dbReference>
<comment type="similarity">
    <text evidence="1">Belongs to the DNA mismatch repair MutS family.</text>
</comment>
<reference evidence="8" key="1">
    <citation type="journal article" date="2019" name="MBio">
        <title>Virus Genomes from Deep Sea Sediments Expand the Ocean Megavirome and Support Independent Origins of Viral Gigantism.</title>
        <authorList>
            <person name="Backstrom D."/>
            <person name="Yutin N."/>
            <person name="Jorgensen S.L."/>
            <person name="Dharamshi J."/>
            <person name="Homa F."/>
            <person name="Zaremba-Niedwiedzka K."/>
            <person name="Spang A."/>
            <person name="Wolf Y.I."/>
            <person name="Koonin E.V."/>
            <person name="Ettema T.J."/>
        </authorList>
    </citation>
    <scope>NUCLEOTIDE SEQUENCE</scope>
</reference>
<dbReference type="InterPro" id="IPR027417">
    <property type="entry name" value="P-loop_NTPase"/>
</dbReference>
<dbReference type="SUPFAM" id="SSF53150">
    <property type="entry name" value="DNA repair protein MutS, domain II"/>
    <property type="match status" value="1"/>
</dbReference>
<evidence type="ECO:0000313" key="8">
    <source>
        <dbReference type="EMBL" id="QBK89070.1"/>
    </source>
</evidence>
<dbReference type="InterPro" id="IPR036187">
    <property type="entry name" value="DNA_mismatch_repair_MutS_sf"/>
</dbReference>
<keyword evidence="3" id="KW-0227">DNA damage</keyword>
<dbReference type="SUPFAM" id="SSF52540">
    <property type="entry name" value="P-loop containing nucleoside triphosphate hydrolases"/>
    <property type="match status" value="1"/>
</dbReference>
<evidence type="ECO:0000259" key="7">
    <source>
        <dbReference type="PROSITE" id="PS00486"/>
    </source>
</evidence>
<dbReference type="PIRSF" id="PIRSF037677">
    <property type="entry name" value="DNA_mis_repair_Msh6"/>
    <property type="match status" value="1"/>
</dbReference>
<dbReference type="InterPro" id="IPR016151">
    <property type="entry name" value="DNA_mismatch_repair_MutS_N"/>
</dbReference>
<protein>
    <submittedName>
        <fullName evidence="8">DNA mismatch repair ATPase</fullName>
    </submittedName>
</protein>
<dbReference type="Gene3D" id="3.40.1170.10">
    <property type="entry name" value="DNA repair protein MutS, domain I"/>
    <property type="match status" value="1"/>
</dbReference>
<keyword evidence="2" id="KW-0547">Nucleotide-binding</keyword>
<dbReference type="PANTHER" id="PTHR11361:SF34">
    <property type="entry name" value="DNA MISMATCH REPAIR PROTEIN MSH1, MITOCHONDRIAL"/>
    <property type="match status" value="1"/>
</dbReference>
<dbReference type="InterPro" id="IPR017261">
    <property type="entry name" value="DNA_mismatch_repair_MutS/MSH"/>
</dbReference>
<accession>A0A481Z1G9</accession>
<proteinExistence type="inferred from homology"/>
<dbReference type="InterPro" id="IPR007696">
    <property type="entry name" value="DNA_mismatch_repair_MutS_core"/>
</dbReference>
<dbReference type="GO" id="GO:0005524">
    <property type="term" value="F:ATP binding"/>
    <property type="evidence" value="ECO:0007669"/>
    <property type="project" value="UniProtKB-KW"/>
</dbReference>
<dbReference type="SMART" id="SM00533">
    <property type="entry name" value="MUTSd"/>
    <property type="match status" value="1"/>
</dbReference>
<evidence type="ECO:0000256" key="2">
    <source>
        <dbReference type="ARBA" id="ARBA00022741"/>
    </source>
</evidence>
<gene>
    <name evidence="8" type="ORF">LCMiAC02_01630</name>
</gene>
<dbReference type="SUPFAM" id="SSF55271">
    <property type="entry name" value="DNA repair protein MutS, domain I"/>
    <property type="match status" value="1"/>
</dbReference>
<dbReference type="SMART" id="SM00534">
    <property type="entry name" value="MUTSac"/>
    <property type="match status" value="1"/>
</dbReference>
<keyword evidence="5" id="KW-0238">DNA-binding</keyword>
<evidence type="ECO:0000256" key="1">
    <source>
        <dbReference type="ARBA" id="ARBA00006271"/>
    </source>
</evidence>
<dbReference type="Gene3D" id="1.10.1420.10">
    <property type="match status" value="1"/>
</dbReference>
<dbReference type="GO" id="GO:0140664">
    <property type="term" value="F:ATP-dependent DNA damage sensor activity"/>
    <property type="evidence" value="ECO:0007669"/>
    <property type="project" value="InterPro"/>
</dbReference>
<dbReference type="InterPro" id="IPR036678">
    <property type="entry name" value="MutS_con_dom_sf"/>
</dbReference>
<evidence type="ECO:0000256" key="6">
    <source>
        <dbReference type="ARBA" id="ARBA00023204"/>
    </source>
</evidence>
<organism evidence="8">
    <name type="scientific">Mimivirus LCMiAC02</name>
    <dbReference type="NCBI Taxonomy" id="2506609"/>
    <lineage>
        <taxon>Viruses</taxon>
        <taxon>Varidnaviria</taxon>
        <taxon>Bamfordvirae</taxon>
        <taxon>Nucleocytoviricota</taxon>
        <taxon>Megaviricetes</taxon>
        <taxon>Imitervirales</taxon>
        <taxon>Mimiviridae</taxon>
        <taxon>Klosneuvirinae</taxon>
    </lineage>
</organism>
<dbReference type="InterPro" id="IPR045076">
    <property type="entry name" value="MutS"/>
</dbReference>